<dbReference type="CDD" id="cd00063">
    <property type="entry name" value="FN3"/>
    <property type="match status" value="2"/>
</dbReference>
<feature type="signal peptide" evidence="1">
    <location>
        <begin position="1"/>
        <end position="19"/>
    </location>
</feature>
<dbReference type="PROSITE" id="PS50853">
    <property type="entry name" value="FN3"/>
    <property type="match status" value="2"/>
</dbReference>
<dbReference type="InterPro" id="IPR036116">
    <property type="entry name" value="FN3_sf"/>
</dbReference>
<feature type="chain" id="PRO_5045519382" description="Fibronectin type-III domain-containing protein" evidence="1">
    <location>
        <begin position="20"/>
        <end position="685"/>
    </location>
</feature>
<keyword evidence="4" id="KW-1185">Reference proteome</keyword>
<evidence type="ECO:0000259" key="2">
    <source>
        <dbReference type="PROSITE" id="PS50853"/>
    </source>
</evidence>
<protein>
    <recommendedName>
        <fullName evidence="2">Fibronectin type-III domain-containing protein</fullName>
    </recommendedName>
</protein>
<dbReference type="InterPro" id="IPR013783">
    <property type="entry name" value="Ig-like_fold"/>
</dbReference>
<sequence length="685" mass="73739">MKRLTILFLLALLTVAARAQAPMPKAGAELPAYPSPEGVWVVLAKNRPEPGPGTLLGARLLRAAAGSNDFREVAVLRAATSLTELRELAGQATIDALRAGLRLPSDEAVWTFVESHPNLDSYGVHGLSMNLRRALGTVMLDASATQAAPGTRYIYRLAPAAGFKPEKAAATAIKHLEKTVEIGRRSNLPRPRTRRSLGRDSSVVVRWAARVQPGTSTVFGRVYRQGPGEKSFALLPGRLLVRQVRDSAFFVLDQRVEPEAMYRYYLEPLDFVGNPGPASDTAYVLSVTPGRMPLVQRATAHDTTTGIILRWPALPRKAYLAGIEIQRSRDARGNYVRLDTIPATATSYLDTRLLPNIGYHYRLRALLPKGIPTPGTASATAFASHQPGTMAALLAPVALTAEPEGKGVRLRWQPAAPDLTHDAYYVYRGTSAQDSLVVVSPPLRGNVLTFLDTTARNGRREYVYAVRDANQNMQLSPFSALAAARPNRAMPVTAPLGVSAYAAGSAVQLTWDDARRDPAVVAYRLYRRAASATAAASPARASDFTRLAADLVAPAYTDAAAKAGQTYQYAVAAVDAQGNESPLSPVMVVRVTGAPLVPPGQLVARPVATGLEVSWSRPAVAPAKGYALYRRQRDQPTAQRVATLTAAQTRYLDQTAKPGTLYIYSLSALTPTAESARTPEISARR</sequence>
<name>A0ABS0L415_9BACT</name>
<evidence type="ECO:0000313" key="4">
    <source>
        <dbReference type="Proteomes" id="UP000601099"/>
    </source>
</evidence>
<dbReference type="RefSeq" id="WP_196955147.1">
    <property type="nucleotide sequence ID" value="NZ_JADWYK010000006.1"/>
</dbReference>
<gene>
    <name evidence="3" type="ORF">I5L79_11210</name>
</gene>
<dbReference type="Proteomes" id="UP000601099">
    <property type="component" value="Unassembled WGS sequence"/>
</dbReference>
<evidence type="ECO:0000256" key="1">
    <source>
        <dbReference type="SAM" id="SignalP"/>
    </source>
</evidence>
<dbReference type="InterPro" id="IPR003961">
    <property type="entry name" value="FN3_dom"/>
</dbReference>
<comment type="caution">
    <text evidence="3">The sequence shown here is derived from an EMBL/GenBank/DDBJ whole genome shotgun (WGS) entry which is preliminary data.</text>
</comment>
<dbReference type="SUPFAM" id="SSF49265">
    <property type="entry name" value="Fibronectin type III"/>
    <property type="match status" value="2"/>
</dbReference>
<dbReference type="SMART" id="SM00060">
    <property type="entry name" value="FN3"/>
    <property type="match status" value="3"/>
</dbReference>
<feature type="domain" description="Fibronectin type-III" evidence="2">
    <location>
        <begin position="289"/>
        <end position="388"/>
    </location>
</feature>
<proteinExistence type="predicted"/>
<feature type="domain" description="Fibronectin type-III" evidence="2">
    <location>
        <begin position="598"/>
        <end position="685"/>
    </location>
</feature>
<dbReference type="EMBL" id="JADWYK010000006">
    <property type="protein sequence ID" value="MBG8554117.1"/>
    <property type="molecule type" value="Genomic_DNA"/>
</dbReference>
<organism evidence="3 4">
    <name type="scientific">Hymenobacter guriensis</name>
    <dbReference type="NCBI Taxonomy" id="2793065"/>
    <lineage>
        <taxon>Bacteria</taxon>
        <taxon>Pseudomonadati</taxon>
        <taxon>Bacteroidota</taxon>
        <taxon>Cytophagia</taxon>
        <taxon>Cytophagales</taxon>
        <taxon>Hymenobacteraceae</taxon>
        <taxon>Hymenobacter</taxon>
    </lineage>
</organism>
<reference evidence="3 4" key="1">
    <citation type="submission" date="2020-11" db="EMBL/GenBank/DDBJ databases">
        <title>Hymenobacter sp.</title>
        <authorList>
            <person name="Kim M.K."/>
        </authorList>
    </citation>
    <scope>NUCLEOTIDE SEQUENCE [LARGE SCALE GENOMIC DNA]</scope>
    <source>
        <strain evidence="3 4">BT594</strain>
    </source>
</reference>
<dbReference type="Gene3D" id="2.60.40.10">
    <property type="entry name" value="Immunoglobulins"/>
    <property type="match status" value="4"/>
</dbReference>
<evidence type="ECO:0000313" key="3">
    <source>
        <dbReference type="EMBL" id="MBG8554117.1"/>
    </source>
</evidence>
<accession>A0ABS0L415</accession>
<keyword evidence="1" id="KW-0732">Signal</keyword>